<keyword evidence="2" id="KW-1185">Reference proteome</keyword>
<gene>
    <name evidence="1" type="ORF">BpHYR1_011638</name>
</gene>
<dbReference type="Proteomes" id="UP000276133">
    <property type="component" value="Unassembled WGS sequence"/>
</dbReference>
<accession>A0A3M7RTT0</accession>
<feature type="non-terminal residue" evidence="1">
    <location>
        <position position="1"/>
    </location>
</feature>
<comment type="caution">
    <text evidence="1">The sequence shown here is derived from an EMBL/GenBank/DDBJ whole genome shotgun (WGS) entry which is preliminary data.</text>
</comment>
<protein>
    <submittedName>
        <fullName evidence="1">Uncharacterized protein</fullName>
    </submittedName>
</protein>
<evidence type="ECO:0000313" key="2">
    <source>
        <dbReference type="Proteomes" id="UP000276133"/>
    </source>
</evidence>
<organism evidence="1 2">
    <name type="scientific">Brachionus plicatilis</name>
    <name type="common">Marine rotifer</name>
    <name type="synonym">Brachionus muelleri</name>
    <dbReference type="NCBI Taxonomy" id="10195"/>
    <lineage>
        <taxon>Eukaryota</taxon>
        <taxon>Metazoa</taxon>
        <taxon>Spiralia</taxon>
        <taxon>Gnathifera</taxon>
        <taxon>Rotifera</taxon>
        <taxon>Eurotatoria</taxon>
        <taxon>Monogononta</taxon>
        <taxon>Pseudotrocha</taxon>
        <taxon>Ploima</taxon>
        <taxon>Brachionidae</taxon>
        <taxon>Brachionus</taxon>
    </lineage>
</organism>
<proteinExistence type="predicted"/>
<evidence type="ECO:0000313" key="1">
    <source>
        <dbReference type="EMBL" id="RNA26961.1"/>
    </source>
</evidence>
<name>A0A3M7RTT0_BRAPC</name>
<dbReference type="AlphaFoldDB" id="A0A3M7RTT0"/>
<sequence>WLISESAEKGKLNSKTINSTNNLKCWLNQNNYFLVPGGMDWTNRQTEILNITRQVMSNNVNFFVFKRTLLNFKFENKLDMTCQYIIQKYLYSKIKFKPNFHSKCYLFEFQFEYAYSISSLNVRFNFLITEFFIKLMSQSQENTFIEFNPPKGKFVLKTGYKS</sequence>
<dbReference type="EMBL" id="REGN01002629">
    <property type="protein sequence ID" value="RNA26961.1"/>
    <property type="molecule type" value="Genomic_DNA"/>
</dbReference>
<reference evidence="1 2" key="1">
    <citation type="journal article" date="2018" name="Sci. Rep.">
        <title>Genomic signatures of local adaptation to the degree of environmental predictability in rotifers.</title>
        <authorList>
            <person name="Franch-Gras L."/>
            <person name="Hahn C."/>
            <person name="Garcia-Roger E.M."/>
            <person name="Carmona M.J."/>
            <person name="Serra M."/>
            <person name="Gomez A."/>
        </authorList>
    </citation>
    <scope>NUCLEOTIDE SEQUENCE [LARGE SCALE GENOMIC DNA]</scope>
    <source>
        <strain evidence="1">HYR1</strain>
    </source>
</reference>